<sequence>MADITRYKLDAAFVTLREFDHLAKPDDFMEVSLWHDDEGFDVHLSSHGDQFLQLSWGQFKALKKLVKELDND</sequence>
<protein>
    <submittedName>
        <fullName evidence="1">Uncharacterized protein</fullName>
    </submittedName>
</protein>
<evidence type="ECO:0000313" key="1">
    <source>
        <dbReference type="EMBL" id="CAB4155064.1"/>
    </source>
</evidence>
<dbReference type="EMBL" id="LR796624">
    <property type="protein sequence ID" value="CAB4155064.1"/>
    <property type="molecule type" value="Genomic_DNA"/>
</dbReference>
<accession>A0A6J5NI43</accession>
<name>A0A6J5NI43_9CAUD</name>
<organism evidence="1">
    <name type="scientific">uncultured Caudovirales phage</name>
    <dbReference type="NCBI Taxonomy" id="2100421"/>
    <lineage>
        <taxon>Viruses</taxon>
        <taxon>Duplodnaviria</taxon>
        <taxon>Heunggongvirae</taxon>
        <taxon>Uroviricota</taxon>
        <taxon>Caudoviricetes</taxon>
        <taxon>Peduoviridae</taxon>
        <taxon>Maltschvirus</taxon>
        <taxon>Maltschvirus maltsch</taxon>
    </lineage>
</organism>
<reference evidence="1" key="1">
    <citation type="submission" date="2020-04" db="EMBL/GenBank/DDBJ databases">
        <authorList>
            <person name="Chiriac C."/>
            <person name="Salcher M."/>
            <person name="Ghai R."/>
            <person name="Kavagutti S V."/>
        </authorList>
    </citation>
    <scope>NUCLEOTIDE SEQUENCE</scope>
</reference>
<gene>
    <name evidence="1" type="ORF">UFOVP649_66</name>
</gene>
<proteinExistence type="predicted"/>